<gene>
    <name evidence="2" type="ordered locus">Runsl_1350</name>
</gene>
<accession>A0A7U3ZIC6</accession>
<dbReference type="EMBL" id="CP002859">
    <property type="protein sequence ID" value="AEI47777.1"/>
    <property type="molecule type" value="Genomic_DNA"/>
</dbReference>
<organism evidence="2 3">
    <name type="scientific">Runella slithyformis (strain ATCC 29530 / DSM 19594 / LMG 11500 / NCIMB 11436 / LSU 4)</name>
    <dbReference type="NCBI Taxonomy" id="761193"/>
    <lineage>
        <taxon>Bacteria</taxon>
        <taxon>Pseudomonadati</taxon>
        <taxon>Bacteroidota</taxon>
        <taxon>Cytophagia</taxon>
        <taxon>Cytophagales</taxon>
        <taxon>Spirosomataceae</taxon>
        <taxon>Runella</taxon>
    </lineage>
</organism>
<dbReference type="KEGG" id="rsi:Runsl_1350"/>
<evidence type="ECO:0000256" key="1">
    <source>
        <dbReference type="SAM" id="MobiDB-lite"/>
    </source>
</evidence>
<proteinExistence type="predicted"/>
<name>A0A7U3ZIC6_RUNSL</name>
<feature type="compositionally biased region" description="Polar residues" evidence="1">
    <location>
        <begin position="16"/>
        <end position="28"/>
    </location>
</feature>
<dbReference type="AlphaFoldDB" id="A0A7U3ZIC6"/>
<protein>
    <submittedName>
        <fullName evidence="2">Uncharacterized protein</fullName>
    </submittedName>
</protein>
<reference evidence="2 3" key="2">
    <citation type="journal article" date="2012" name="Stand. Genomic Sci.">
        <title>Complete genome sequence of the aquatic bacterium Runella slithyformis type strain (LSU 4(T)).</title>
        <authorList>
            <person name="Copeland A."/>
            <person name="Zhang X."/>
            <person name="Misra M."/>
            <person name="Lapidus A."/>
            <person name="Nolan M."/>
            <person name="Lucas S."/>
            <person name="Deshpande S."/>
            <person name="Cheng J.F."/>
            <person name="Tapia R."/>
            <person name="Goodwin L.A."/>
            <person name="Pitluck S."/>
            <person name="Liolios K."/>
            <person name="Pagani I."/>
            <person name="Ivanova N."/>
            <person name="Mikhailova N."/>
            <person name="Pati A."/>
            <person name="Chen A."/>
            <person name="Palaniappan K."/>
            <person name="Land M."/>
            <person name="Hauser L."/>
            <person name="Pan C."/>
            <person name="Jeffries C.D."/>
            <person name="Detter J.C."/>
            <person name="Brambilla E.M."/>
            <person name="Rohde M."/>
            <person name="Djao O.D."/>
            <person name="Goker M."/>
            <person name="Sikorski J."/>
            <person name="Tindall B.J."/>
            <person name="Woyke T."/>
            <person name="Bristow J."/>
            <person name="Eisen J.A."/>
            <person name="Markowitz V."/>
            <person name="Hugenholtz P."/>
            <person name="Kyrpides N.C."/>
            <person name="Klenk H.P."/>
            <person name="Mavromatis K."/>
        </authorList>
    </citation>
    <scope>NUCLEOTIDE SEQUENCE [LARGE SCALE GENOMIC DNA]</scope>
    <source>
        <strain evidence="3">ATCC 29530 / DSM 19594 / LMG 11500 / NCIMB 11436 / LSU 4</strain>
    </source>
</reference>
<reference evidence="3" key="1">
    <citation type="submission" date="2011-06" db="EMBL/GenBank/DDBJ databases">
        <title>The complete genome of chromosome of Runella slithyformis DSM 19594.</title>
        <authorList>
            <consortium name="US DOE Joint Genome Institute (JGI-PGF)"/>
            <person name="Lucas S."/>
            <person name="Han J."/>
            <person name="Lapidus A."/>
            <person name="Bruce D."/>
            <person name="Goodwin L."/>
            <person name="Pitluck S."/>
            <person name="Peters L."/>
            <person name="Kyrpides N."/>
            <person name="Mavromatis K."/>
            <person name="Ivanova N."/>
            <person name="Ovchinnikova G."/>
            <person name="Zhang X."/>
            <person name="Misra M."/>
            <person name="Detter J.C."/>
            <person name="Tapia R."/>
            <person name="Han C."/>
            <person name="Land M."/>
            <person name="Hauser L."/>
            <person name="Markowitz V."/>
            <person name="Cheng J.-F."/>
            <person name="Hugenholtz P."/>
            <person name="Woyke T."/>
            <person name="Wu D."/>
            <person name="Tindall B."/>
            <person name="Faehrich R."/>
            <person name="Brambilla E."/>
            <person name="Klenk H.-P."/>
            <person name="Eisen J.A."/>
        </authorList>
    </citation>
    <scope>NUCLEOTIDE SEQUENCE [LARGE SCALE GENOMIC DNA]</scope>
    <source>
        <strain evidence="3">ATCC 29530 / DSM 19594 / LMG 11500 / NCIMB 11436 / LSU 4</strain>
    </source>
</reference>
<feature type="compositionally biased region" description="Acidic residues" evidence="1">
    <location>
        <begin position="1"/>
        <end position="11"/>
    </location>
</feature>
<feature type="region of interest" description="Disordered" evidence="1">
    <location>
        <begin position="1"/>
        <end position="85"/>
    </location>
</feature>
<dbReference type="RefSeq" id="WP_013927096.1">
    <property type="nucleotide sequence ID" value="NC_015703.1"/>
</dbReference>
<keyword evidence="3" id="KW-1185">Reference proteome</keyword>
<sequence length="85" mass="9441">MKRSVDDEEIIADNTKGVSGTTENSTEVLLSKKFSAENEKTPEDSKIKSDSPHTSKNESIRSSKSKNMSKNRGYNEPPNTIPIKK</sequence>
<dbReference type="Proteomes" id="UP000000493">
    <property type="component" value="Chromosome"/>
</dbReference>
<evidence type="ECO:0000313" key="2">
    <source>
        <dbReference type="EMBL" id="AEI47777.1"/>
    </source>
</evidence>
<evidence type="ECO:0000313" key="3">
    <source>
        <dbReference type="Proteomes" id="UP000000493"/>
    </source>
</evidence>
<feature type="compositionally biased region" description="Basic and acidic residues" evidence="1">
    <location>
        <begin position="34"/>
        <end position="61"/>
    </location>
</feature>